<evidence type="ECO:0000313" key="2">
    <source>
        <dbReference type="Proteomes" id="UP000279833"/>
    </source>
</evidence>
<keyword evidence="2" id="KW-1185">Reference proteome</keyword>
<name>A0A183JQT4_9TREM</name>
<protein>
    <submittedName>
        <fullName evidence="1 3">Uncharacterized protein</fullName>
    </submittedName>
</protein>
<gene>
    <name evidence="1" type="ORF">SCUD_LOCUS5073</name>
</gene>
<dbReference type="WBParaSite" id="SCUD_0000507301-mRNA-1">
    <property type="protein sequence ID" value="SCUD_0000507301-mRNA-1"/>
    <property type="gene ID" value="SCUD_0000507301"/>
</dbReference>
<evidence type="ECO:0000313" key="1">
    <source>
        <dbReference type="EMBL" id="VDO92857.1"/>
    </source>
</evidence>
<reference evidence="1 2" key="2">
    <citation type="submission" date="2018-11" db="EMBL/GenBank/DDBJ databases">
        <authorList>
            <consortium name="Pathogen Informatics"/>
        </authorList>
    </citation>
    <scope>NUCLEOTIDE SEQUENCE [LARGE SCALE GENOMIC DNA]</scope>
    <source>
        <strain evidence="1">Dakar</strain>
        <strain evidence="2">Dakar, Senegal</strain>
    </source>
</reference>
<reference evidence="3" key="1">
    <citation type="submission" date="2016-06" db="UniProtKB">
        <authorList>
            <consortium name="WormBaseParasite"/>
        </authorList>
    </citation>
    <scope>IDENTIFICATION</scope>
</reference>
<dbReference type="STRING" id="6186.A0A183JQT4"/>
<dbReference type="EMBL" id="UZAK01007616">
    <property type="protein sequence ID" value="VDO92857.1"/>
    <property type="molecule type" value="Genomic_DNA"/>
</dbReference>
<dbReference type="AlphaFoldDB" id="A0A183JQT4"/>
<organism evidence="3">
    <name type="scientific">Schistosoma curassoni</name>
    <dbReference type="NCBI Taxonomy" id="6186"/>
    <lineage>
        <taxon>Eukaryota</taxon>
        <taxon>Metazoa</taxon>
        <taxon>Spiralia</taxon>
        <taxon>Lophotrochozoa</taxon>
        <taxon>Platyhelminthes</taxon>
        <taxon>Trematoda</taxon>
        <taxon>Digenea</taxon>
        <taxon>Strigeidida</taxon>
        <taxon>Schistosomatoidea</taxon>
        <taxon>Schistosomatidae</taxon>
        <taxon>Schistosoma</taxon>
    </lineage>
</organism>
<sequence>MTTDEELDMECALSGVSQFFYKNLTTCTLGQYGQIPNDTDMLRTVNTPESLRACYVRTAIDHSLIDICASCVHCLDIALINSLYKQRWIVASSGIQFDVHFVLFGTRQLYVPASQN</sequence>
<evidence type="ECO:0000313" key="3">
    <source>
        <dbReference type="WBParaSite" id="SCUD_0000507301-mRNA-1"/>
    </source>
</evidence>
<dbReference type="Proteomes" id="UP000279833">
    <property type="component" value="Unassembled WGS sequence"/>
</dbReference>
<accession>A0A183JQT4</accession>
<proteinExistence type="predicted"/>